<organism evidence="2 3">
    <name type="scientific">Kibdelosporangium aridum</name>
    <dbReference type="NCBI Taxonomy" id="2030"/>
    <lineage>
        <taxon>Bacteria</taxon>
        <taxon>Bacillati</taxon>
        <taxon>Actinomycetota</taxon>
        <taxon>Actinomycetes</taxon>
        <taxon>Pseudonocardiales</taxon>
        <taxon>Pseudonocardiaceae</taxon>
        <taxon>Kibdelosporangium</taxon>
    </lineage>
</organism>
<evidence type="ECO:0000313" key="2">
    <source>
        <dbReference type="EMBL" id="RSM90458.1"/>
    </source>
</evidence>
<dbReference type="Pfam" id="PF19809">
    <property type="entry name" value="DUF6292"/>
    <property type="match status" value="1"/>
</dbReference>
<dbReference type="AlphaFoldDB" id="A0A428ZQW6"/>
<dbReference type="InterPro" id="IPR046259">
    <property type="entry name" value="DUF6292"/>
</dbReference>
<reference evidence="2 3" key="1">
    <citation type="submission" date="2018-05" db="EMBL/GenBank/DDBJ databases">
        <title>Evolution of GPA BGCs.</title>
        <authorList>
            <person name="Waglechner N."/>
            <person name="Wright G.D."/>
        </authorList>
    </citation>
    <scope>NUCLEOTIDE SEQUENCE [LARGE SCALE GENOMIC DNA]</scope>
    <source>
        <strain evidence="2 3">A82846</strain>
    </source>
</reference>
<protein>
    <recommendedName>
        <fullName evidence="1">DUF6292 domain-containing protein</fullName>
    </recommendedName>
</protein>
<dbReference type="Proteomes" id="UP000287547">
    <property type="component" value="Unassembled WGS sequence"/>
</dbReference>
<evidence type="ECO:0000259" key="1">
    <source>
        <dbReference type="Pfam" id="PF19809"/>
    </source>
</evidence>
<comment type="caution">
    <text evidence="2">The sequence shown here is derived from an EMBL/GenBank/DDBJ whole genome shotgun (WGS) entry which is preliminary data.</text>
</comment>
<dbReference type="EMBL" id="QHKI01000002">
    <property type="protein sequence ID" value="RSM90458.1"/>
    <property type="molecule type" value="Genomic_DNA"/>
</dbReference>
<accession>A0A428ZQW6</accession>
<evidence type="ECO:0000313" key="3">
    <source>
        <dbReference type="Proteomes" id="UP000287547"/>
    </source>
</evidence>
<name>A0A428ZQW6_KIBAR</name>
<gene>
    <name evidence="2" type="ORF">DMH04_03040</name>
</gene>
<feature type="domain" description="DUF6292" evidence="1">
    <location>
        <begin position="20"/>
        <end position="101"/>
    </location>
</feature>
<proteinExistence type="predicted"/>
<sequence>MTGGATADPAAVTDDLRDCLAAVTAHLGVGLESCCWGSDAPAWGYVALDRRLGDRDVALLWDERTGWSIATEPDIGSDLDVMARLDGEVIPPPAAVADFVTTVWAEITREPAVAI</sequence>